<evidence type="ECO:0000313" key="3">
    <source>
        <dbReference type="WBParaSite" id="Csp11.Scaffold589.g5067.t1"/>
    </source>
</evidence>
<sequence>MEGVLMVSDLSWIQRGVAKEIPDKIKLNDEELKNLIEGAIPESTDIDTDLDDGEEDSEQQKLKGIRGNNVELQNEETDFEKKYMKGYTEETTDEQAGEDGMKGIAMYSTNKDDPYVTEQVDSDEEEEKDEIMVRKDDNMVAVAKIDKGDFTLECYVYNEADSDWYCHHDYILDAPPLCIEPVQHDPGNEETGKGNLIAVGTMNSEIHIWDLDIMNTATPFLTLGKKRRK</sequence>
<dbReference type="WBParaSite" id="Csp11.Scaffold589.g5067.t1">
    <property type="protein sequence ID" value="Csp11.Scaffold589.g5067.t1"/>
    <property type="gene ID" value="Csp11.Scaffold589.g5067"/>
</dbReference>
<dbReference type="PANTHER" id="PTHR14091">
    <property type="entry name" value="PERIODIC TRYPTOPHAN PROTEIN 1"/>
    <property type="match status" value="1"/>
</dbReference>
<feature type="region of interest" description="Disordered" evidence="1">
    <location>
        <begin position="38"/>
        <end position="77"/>
    </location>
</feature>
<reference evidence="3" key="1">
    <citation type="submission" date="2016-11" db="UniProtKB">
        <authorList>
            <consortium name="WormBaseParasite"/>
        </authorList>
    </citation>
    <scope>IDENTIFICATION</scope>
</reference>
<dbReference type="GO" id="GO:0006364">
    <property type="term" value="P:rRNA processing"/>
    <property type="evidence" value="ECO:0007669"/>
    <property type="project" value="InterPro"/>
</dbReference>
<feature type="compositionally biased region" description="Acidic residues" evidence="1">
    <location>
        <begin position="44"/>
        <end position="57"/>
    </location>
</feature>
<dbReference type="eggNOG" id="KOG0270">
    <property type="taxonomic scope" value="Eukaryota"/>
</dbReference>
<evidence type="ECO:0000313" key="2">
    <source>
        <dbReference type="Proteomes" id="UP000095282"/>
    </source>
</evidence>
<protein>
    <submittedName>
        <fullName evidence="3">WD_REPEATS_REGION domain-containing protein</fullName>
    </submittedName>
</protein>
<evidence type="ECO:0000256" key="1">
    <source>
        <dbReference type="SAM" id="MobiDB-lite"/>
    </source>
</evidence>
<dbReference type="PANTHER" id="PTHR14091:SF0">
    <property type="entry name" value="PERIODIC TRYPTOPHAN PROTEIN 1 HOMOLOG"/>
    <property type="match status" value="1"/>
</dbReference>
<name>A0A1I7TE75_9PELO</name>
<proteinExistence type="predicted"/>
<dbReference type="GO" id="GO:0005634">
    <property type="term" value="C:nucleus"/>
    <property type="evidence" value="ECO:0007669"/>
    <property type="project" value="TreeGrafter"/>
</dbReference>
<dbReference type="STRING" id="1561998.A0A1I7TE75"/>
<organism evidence="2 3">
    <name type="scientific">Caenorhabditis tropicalis</name>
    <dbReference type="NCBI Taxonomy" id="1561998"/>
    <lineage>
        <taxon>Eukaryota</taxon>
        <taxon>Metazoa</taxon>
        <taxon>Ecdysozoa</taxon>
        <taxon>Nematoda</taxon>
        <taxon>Chromadorea</taxon>
        <taxon>Rhabditida</taxon>
        <taxon>Rhabditina</taxon>
        <taxon>Rhabditomorpha</taxon>
        <taxon>Rhabditoidea</taxon>
        <taxon>Rhabditidae</taxon>
        <taxon>Peloderinae</taxon>
        <taxon>Caenorhabditis</taxon>
    </lineage>
</organism>
<dbReference type="Proteomes" id="UP000095282">
    <property type="component" value="Unplaced"/>
</dbReference>
<accession>A0A1I7TE75</accession>
<keyword evidence="2" id="KW-1185">Reference proteome</keyword>
<dbReference type="AlphaFoldDB" id="A0A1I7TE75"/>
<dbReference type="InterPro" id="IPR044285">
    <property type="entry name" value="PWP1"/>
</dbReference>